<dbReference type="PANTHER" id="PTHR11365">
    <property type="entry name" value="5-OXOPROLINASE RELATED"/>
    <property type="match status" value="1"/>
</dbReference>
<dbReference type="AlphaFoldDB" id="A0A5M3XCI6"/>
<dbReference type="GO" id="GO:0017168">
    <property type="term" value="F:5-oxoprolinase (ATP-hydrolyzing) activity"/>
    <property type="evidence" value="ECO:0007669"/>
    <property type="project" value="TreeGrafter"/>
</dbReference>
<dbReference type="Pfam" id="PF02538">
    <property type="entry name" value="Hydantoinase_B"/>
    <property type="match status" value="1"/>
</dbReference>
<accession>A0A5M3XCI6</accession>
<feature type="domain" description="Hydantoinase B/oxoprolinase" evidence="1">
    <location>
        <begin position="9"/>
        <end position="570"/>
    </location>
</feature>
<evidence type="ECO:0000313" key="3">
    <source>
        <dbReference type="Proteomes" id="UP000377595"/>
    </source>
</evidence>
<gene>
    <name evidence="2" type="ORF">Aple_022730</name>
</gene>
<dbReference type="InterPro" id="IPR016750">
    <property type="entry name" value="Aceto_COase_bsu/gsu"/>
</dbReference>
<dbReference type="OrthoDB" id="102473at2"/>
<dbReference type="PANTHER" id="PTHR11365:SF23">
    <property type="entry name" value="HYPOTHETICAL 5-OXOPROLINASE (EUROFUNG)-RELATED"/>
    <property type="match status" value="1"/>
</dbReference>
<dbReference type="Pfam" id="PF08882">
    <property type="entry name" value="Acetone_carb_G"/>
    <property type="match status" value="1"/>
</dbReference>
<dbReference type="Proteomes" id="UP000377595">
    <property type="component" value="Unassembled WGS sequence"/>
</dbReference>
<protein>
    <submittedName>
        <fullName evidence="2">N-methylhydantoinase</fullName>
    </submittedName>
</protein>
<dbReference type="GO" id="GO:0006749">
    <property type="term" value="P:glutathione metabolic process"/>
    <property type="evidence" value="ECO:0007669"/>
    <property type="project" value="TreeGrafter"/>
</dbReference>
<dbReference type="GO" id="GO:0005829">
    <property type="term" value="C:cytosol"/>
    <property type="evidence" value="ECO:0007669"/>
    <property type="project" value="TreeGrafter"/>
</dbReference>
<sequence length="736" mass="77777">MTATSMMKDPVGAEVHRKALENLANDMGLTLVRTSGSPSTTDAKDFSTCLLDASGEPLAMSSSMLAHSASSLLGTNAVIDALAAAGQTPRPGDGWLVNDPHRCGALHQADVGVVTPIFRTDQGDDLVGWAFSNVHLLDVGGSGVSGIAPSALSMYEEGLRLPAVRAIRDNRLDEVWAGYIAANVRAPEAAMNDIRSMLAANNTGVQTMRRIIDAYGAERHHEFAGIGKDLTENLLRARIASLPDGRYESVEFIEFDGHGVDRLVEVRAAVIVDGSDLRFELRGDPQVDAFVNSGRGSSYGSVMVTILTMLGYGDLPYNAGVWRPLHIDLGEPGSVINPTEPAPVSLGHAEAGTRVTTAVRQALNQALALSADPVVRSRVAGIPNDSTNIAGLFGVADSGAPAVLFYMDGAAGLGGPAQTVGDGQDAFGMSMMSGCGMPDAELYESTDPVLFLWRRLHVNSAGPGQTRGGLGTDRAYVLRGADSVSGFNTTVLRERPAVGTGGGAPASAGNQYPVRQSGVDELMARGVQPLSVEQLAGEIDMIRAKDGRFTLYRHDTFRTIGGGGSGLGDPLLRDPEAVGRDVYDGYLTRGHAEAAYGVVTGDDGVVDTAATVERREQIRARRLGVPPAVPLRPPADPGVSVRPDESHWRCGHCRHPLCDRDGDWRAEGTVTHVEPVADWAAAREMAVYARTAEPRILVTEHYCPNCAAALHTDVLPEGVTYASPRLAPAATMETVR</sequence>
<comment type="caution">
    <text evidence="2">The sequence shown here is derived from an EMBL/GenBank/DDBJ whole genome shotgun (WGS) entry which is preliminary data.</text>
</comment>
<reference evidence="2 3" key="1">
    <citation type="submission" date="2019-10" db="EMBL/GenBank/DDBJ databases">
        <title>Whole genome shotgun sequence of Acrocarpospora pleiomorpha NBRC 16267.</title>
        <authorList>
            <person name="Ichikawa N."/>
            <person name="Kimura A."/>
            <person name="Kitahashi Y."/>
            <person name="Komaki H."/>
            <person name="Oguchi A."/>
        </authorList>
    </citation>
    <scope>NUCLEOTIDE SEQUENCE [LARGE SCALE GENOMIC DNA]</scope>
    <source>
        <strain evidence="2 3">NBRC 16267</strain>
    </source>
</reference>
<keyword evidence="3" id="KW-1185">Reference proteome</keyword>
<organism evidence="2 3">
    <name type="scientific">Acrocarpospora pleiomorpha</name>
    <dbReference type="NCBI Taxonomy" id="90975"/>
    <lineage>
        <taxon>Bacteria</taxon>
        <taxon>Bacillati</taxon>
        <taxon>Actinomycetota</taxon>
        <taxon>Actinomycetes</taxon>
        <taxon>Streptosporangiales</taxon>
        <taxon>Streptosporangiaceae</taxon>
        <taxon>Acrocarpospora</taxon>
    </lineage>
</organism>
<dbReference type="InterPro" id="IPR003692">
    <property type="entry name" value="Hydantoinase_B"/>
</dbReference>
<dbReference type="RefSeq" id="WP_155344475.1">
    <property type="nucleotide sequence ID" value="NZ_BAAAHM010000007.1"/>
</dbReference>
<dbReference type="InterPro" id="IPR045079">
    <property type="entry name" value="Oxoprolinase-like"/>
</dbReference>
<proteinExistence type="predicted"/>
<name>A0A5M3XCI6_9ACTN</name>
<dbReference type="EMBL" id="BLAF01000011">
    <property type="protein sequence ID" value="GES19377.1"/>
    <property type="molecule type" value="Genomic_DNA"/>
</dbReference>
<evidence type="ECO:0000259" key="1">
    <source>
        <dbReference type="Pfam" id="PF02538"/>
    </source>
</evidence>
<evidence type="ECO:0000313" key="2">
    <source>
        <dbReference type="EMBL" id="GES19377.1"/>
    </source>
</evidence>